<dbReference type="Pfam" id="PF00332">
    <property type="entry name" value="Glyco_hydro_17"/>
    <property type="match status" value="1"/>
</dbReference>
<comment type="catalytic activity">
    <reaction evidence="1">
        <text>Hydrolysis of (1-&gt;3)-beta-D-glucosidic linkages in (1-&gt;3)-beta-D-glucans.</text>
        <dbReference type="EC" id="3.2.1.39"/>
    </reaction>
</comment>
<dbReference type="Pfam" id="PF07983">
    <property type="entry name" value="X8"/>
    <property type="match status" value="1"/>
</dbReference>
<dbReference type="SMART" id="SM00768">
    <property type="entry name" value="X8"/>
    <property type="match status" value="1"/>
</dbReference>
<evidence type="ECO:0000256" key="3">
    <source>
        <dbReference type="ARBA" id="ARBA00012780"/>
    </source>
</evidence>
<dbReference type="FunFam" id="3.20.20.80:FF:000005">
    <property type="entry name" value="Glucan endo-1,3-beta-glucosidase 14"/>
    <property type="match status" value="1"/>
</dbReference>
<dbReference type="Gene3D" id="3.20.20.80">
    <property type="entry name" value="Glycosidases"/>
    <property type="match status" value="1"/>
</dbReference>
<keyword evidence="11" id="KW-1185">Reference proteome</keyword>
<keyword evidence="7" id="KW-0326">Glycosidase</keyword>
<name>A0AAV1ECW3_OLDCO</name>
<evidence type="ECO:0000256" key="2">
    <source>
        <dbReference type="ARBA" id="ARBA00008773"/>
    </source>
</evidence>
<reference evidence="10" key="1">
    <citation type="submission" date="2023-03" db="EMBL/GenBank/DDBJ databases">
        <authorList>
            <person name="Julca I."/>
        </authorList>
    </citation>
    <scope>NUCLEOTIDE SEQUENCE</scope>
</reference>
<dbReference type="GO" id="GO:0005975">
    <property type="term" value="P:carbohydrate metabolic process"/>
    <property type="evidence" value="ECO:0007669"/>
    <property type="project" value="InterPro"/>
</dbReference>
<dbReference type="SUPFAM" id="SSF51445">
    <property type="entry name" value="(Trans)glycosidases"/>
    <property type="match status" value="1"/>
</dbReference>
<dbReference type="AlphaFoldDB" id="A0AAV1ECW3"/>
<evidence type="ECO:0000256" key="8">
    <source>
        <dbReference type="RuleBase" id="RU004335"/>
    </source>
</evidence>
<feature type="domain" description="X8" evidence="9">
    <location>
        <begin position="381"/>
        <end position="468"/>
    </location>
</feature>
<dbReference type="EMBL" id="OX459126">
    <property type="protein sequence ID" value="CAI9117545.1"/>
    <property type="molecule type" value="Genomic_DNA"/>
</dbReference>
<dbReference type="InterPro" id="IPR017853">
    <property type="entry name" value="GH"/>
</dbReference>
<dbReference type="PANTHER" id="PTHR32227">
    <property type="entry name" value="GLUCAN ENDO-1,3-BETA-GLUCOSIDASE BG1-RELATED-RELATED"/>
    <property type="match status" value="1"/>
</dbReference>
<evidence type="ECO:0000256" key="5">
    <source>
        <dbReference type="ARBA" id="ARBA00022801"/>
    </source>
</evidence>
<keyword evidence="4" id="KW-0732">Signal</keyword>
<dbReference type="GO" id="GO:0042973">
    <property type="term" value="F:glucan endo-1,3-beta-D-glucosidase activity"/>
    <property type="evidence" value="ECO:0007669"/>
    <property type="project" value="UniProtKB-EC"/>
</dbReference>
<evidence type="ECO:0000256" key="7">
    <source>
        <dbReference type="ARBA" id="ARBA00023295"/>
    </source>
</evidence>
<evidence type="ECO:0000256" key="4">
    <source>
        <dbReference type="ARBA" id="ARBA00022729"/>
    </source>
</evidence>
<dbReference type="Proteomes" id="UP001161247">
    <property type="component" value="Chromosome 9"/>
</dbReference>
<keyword evidence="5" id="KW-0378">Hydrolase</keyword>
<keyword evidence="6" id="KW-1015">Disulfide bond</keyword>
<evidence type="ECO:0000256" key="6">
    <source>
        <dbReference type="ARBA" id="ARBA00023157"/>
    </source>
</evidence>
<accession>A0AAV1ECW3</accession>
<evidence type="ECO:0000259" key="9">
    <source>
        <dbReference type="SMART" id="SM00768"/>
    </source>
</evidence>
<evidence type="ECO:0000256" key="1">
    <source>
        <dbReference type="ARBA" id="ARBA00000382"/>
    </source>
</evidence>
<protein>
    <recommendedName>
        <fullName evidence="3">glucan endo-1,3-beta-D-glucosidase</fullName>
        <ecNumber evidence="3">3.2.1.39</ecNumber>
    </recommendedName>
</protein>
<dbReference type="EC" id="3.2.1.39" evidence="3"/>
<evidence type="ECO:0000313" key="11">
    <source>
        <dbReference type="Proteomes" id="UP001161247"/>
    </source>
</evidence>
<sequence length="473" mass="52823">MMDKAKLARNWIFFAIVSFSLTFSNAMISGRIGINYGRNGDNLPSAFEAIEHLQNMNAYRVKIFDASPEVLKLLSGTKLQVSIMIPNEQLPDIASNQDVADQWVIENVLPYYPKTMIRYIMVGNEVLSVKNDTVLWYNLVPAMINVHNAIKLQNISNIKIGTPLAMDIMESTFPPSNGKFRDDMPVYEVLVPLLNFLNKTNSFFFVNVYPYLSWLENPNKISLDFALFTANNSSYNDPGSSLNYTNLLDQMLDSVHFAALKIGYENVSLAISETGWPHSGDIDQPGANIHNAATYNRNLIRKTTAFPPLGTPARPGVVIPTFIFSLFDENLKPGPRTERNWGLLNPNGKPIYELDLTGARLDREYSRLPEPWNNLPFKGKIWCVAAVDANVADLRDALDLACNGGNGICESLAPLKDCYQPLSEVAHASYAFSSYWAKYRNSSNGVHCHFNGLAMQTTIDPSHGSCRYPSVTL</sequence>
<evidence type="ECO:0000313" key="10">
    <source>
        <dbReference type="EMBL" id="CAI9117545.1"/>
    </source>
</evidence>
<comment type="similarity">
    <text evidence="2 8">Belongs to the glycosyl hydrolase 17 family.</text>
</comment>
<organism evidence="10 11">
    <name type="scientific">Oldenlandia corymbosa var. corymbosa</name>
    <dbReference type="NCBI Taxonomy" id="529605"/>
    <lineage>
        <taxon>Eukaryota</taxon>
        <taxon>Viridiplantae</taxon>
        <taxon>Streptophyta</taxon>
        <taxon>Embryophyta</taxon>
        <taxon>Tracheophyta</taxon>
        <taxon>Spermatophyta</taxon>
        <taxon>Magnoliopsida</taxon>
        <taxon>eudicotyledons</taxon>
        <taxon>Gunneridae</taxon>
        <taxon>Pentapetalae</taxon>
        <taxon>asterids</taxon>
        <taxon>lamiids</taxon>
        <taxon>Gentianales</taxon>
        <taxon>Rubiaceae</taxon>
        <taxon>Rubioideae</taxon>
        <taxon>Spermacoceae</taxon>
        <taxon>Hedyotis-Oldenlandia complex</taxon>
        <taxon>Oldenlandia</taxon>
    </lineage>
</organism>
<dbReference type="InterPro" id="IPR000490">
    <property type="entry name" value="Glyco_hydro_17"/>
</dbReference>
<dbReference type="InterPro" id="IPR044965">
    <property type="entry name" value="Glyco_hydro_17_plant"/>
</dbReference>
<gene>
    <name evidence="10" type="ORF">OLC1_LOCUS23593</name>
</gene>
<proteinExistence type="inferred from homology"/>
<dbReference type="InterPro" id="IPR012946">
    <property type="entry name" value="X8"/>
</dbReference>